<feature type="transmembrane region" description="Helical" evidence="12">
    <location>
        <begin position="209"/>
        <end position="232"/>
    </location>
</feature>
<organism evidence="13 14">
    <name type="scientific">Paramagnetospirillum caucaseum</name>
    <dbReference type="NCBI Taxonomy" id="1244869"/>
    <lineage>
        <taxon>Bacteria</taxon>
        <taxon>Pseudomonadati</taxon>
        <taxon>Pseudomonadota</taxon>
        <taxon>Alphaproteobacteria</taxon>
        <taxon>Rhodospirillales</taxon>
        <taxon>Magnetospirillaceae</taxon>
        <taxon>Paramagnetospirillum</taxon>
    </lineage>
</organism>
<evidence type="ECO:0000256" key="1">
    <source>
        <dbReference type="ARBA" id="ARBA00001970"/>
    </source>
</evidence>
<dbReference type="PANTHER" id="PTHR23289">
    <property type="entry name" value="CYTOCHROME C OXIDASE ASSEMBLY PROTEIN COX15"/>
    <property type="match status" value="1"/>
</dbReference>
<comment type="catalytic activity">
    <reaction evidence="11">
        <text>Fe(II)-heme o + 2 A + H2O = Fe(II)-heme a + 2 AH2</text>
        <dbReference type="Rhea" id="RHEA:63388"/>
        <dbReference type="ChEBI" id="CHEBI:13193"/>
        <dbReference type="ChEBI" id="CHEBI:15377"/>
        <dbReference type="ChEBI" id="CHEBI:17499"/>
        <dbReference type="ChEBI" id="CHEBI:60530"/>
        <dbReference type="ChEBI" id="CHEBI:61715"/>
        <dbReference type="EC" id="1.17.99.9"/>
    </reaction>
    <physiologicalReaction direction="left-to-right" evidence="11">
        <dbReference type="Rhea" id="RHEA:63389"/>
    </physiologicalReaction>
</comment>
<evidence type="ECO:0000256" key="6">
    <source>
        <dbReference type="ARBA" id="ARBA00023002"/>
    </source>
</evidence>
<feature type="transmembrane region" description="Helical" evidence="12">
    <location>
        <begin position="300"/>
        <end position="324"/>
    </location>
</feature>
<proteinExistence type="inferred from homology"/>
<keyword evidence="6 12" id="KW-0560">Oxidoreductase</keyword>
<reference evidence="13 14" key="1">
    <citation type="journal article" date="2014" name="Genome Announc.">
        <title>Draft Genome Sequence of Magnetospirillum sp. Strain SO-1, a Freshwater Magnetotactic Bacterium Isolated from the Ol'khovka River, Russia.</title>
        <authorList>
            <person name="Grouzdev D.S."/>
            <person name="Dziuba M.V."/>
            <person name="Sukhacheva M.S."/>
            <person name="Mardanov A.V."/>
            <person name="Beletskiy A.V."/>
            <person name="Kuznetsov B.B."/>
            <person name="Skryabin K.G."/>
        </authorList>
    </citation>
    <scope>NUCLEOTIDE SEQUENCE [LARGE SCALE GENOMIC DNA]</scope>
    <source>
        <strain evidence="13 14">SO-1</strain>
    </source>
</reference>
<evidence type="ECO:0000256" key="9">
    <source>
        <dbReference type="ARBA" id="ARBA00023136"/>
    </source>
</evidence>
<dbReference type="EC" id="1.17.99.9" evidence="12"/>
<protein>
    <recommendedName>
        <fullName evidence="12">Heme A synthase</fullName>
        <shortName evidence="12">HAS</shortName>
        <ecNumber evidence="12">1.17.99.9</ecNumber>
    </recommendedName>
    <alternativeName>
        <fullName evidence="12">Cytochrome aa3-controlling protein</fullName>
    </alternativeName>
</protein>
<dbReference type="OrthoDB" id="9793156at2"/>
<dbReference type="HAMAP" id="MF_01665">
    <property type="entry name" value="HemeA_synth_type2"/>
    <property type="match status" value="1"/>
</dbReference>
<keyword evidence="3 12" id="KW-0812">Transmembrane</keyword>
<feature type="binding site" description="axial binding residue" evidence="12">
    <location>
        <position position="332"/>
    </location>
    <ligand>
        <name>heme</name>
        <dbReference type="ChEBI" id="CHEBI:30413"/>
    </ligand>
    <ligandPart>
        <name>Fe</name>
        <dbReference type="ChEBI" id="CHEBI:18248"/>
    </ligandPart>
</feature>
<keyword evidence="7 12" id="KW-0408">Iron</keyword>
<dbReference type="InterPro" id="IPR003780">
    <property type="entry name" value="COX15/CtaA_fam"/>
</dbReference>
<comment type="function">
    <text evidence="12">Catalyzes the conversion of heme O to heme A by two successive hydroxylations of the methyl group at C8. The first hydroxylation forms heme I, the second hydroxylation results in an unstable dihydroxymethyl group, which spontaneously dehydrates, resulting in the formyl group of heme A.</text>
</comment>
<evidence type="ECO:0000256" key="4">
    <source>
        <dbReference type="ARBA" id="ARBA00022723"/>
    </source>
</evidence>
<keyword evidence="8 12" id="KW-0350">Heme biosynthesis</keyword>
<feature type="transmembrane region" description="Helical" evidence="12">
    <location>
        <begin position="330"/>
        <end position="347"/>
    </location>
</feature>
<evidence type="ECO:0000256" key="3">
    <source>
        <dbReference type="ARBA" id="ARBA00022692"/>
    </source>
</evidence>
<feature type="binding site" description="axial binding residue" evidence="12">
    <location>
        <position position="272"/>
    </location>
    <ligand>
        <name>heme</name>
        <dbReference type="ChEBI" id="CHEBI:30413"/>
    </ligand>
    <ligandPart>
        <name>Fe</name>
        <dbReference type="ChEBI" id="CHEBI:18248"/>
    </ligandPart>
</feature>
<comment type="pathway">
    <text evidence="10 12">Porphyrin-containing compound metabolism; heme A biosynthesis; heme A from heme O: step 1/1.</text>
</comment>
<comment type="subcellular location">
    <subcellularLocation>
        <location evidence="12">Cell membrane</location>
        <topology evidence="12">Multi-pass membrane protein</topology>
    </subcellularLocation>
    <subcellularLocation>
        <location evidence="2">Membrane</location>
        <topology evidence="2">Multi-pass membrane protein</topology>
    </subcellularLocation>
</comment>
<dbReference type="Pfam" id="PF02628">
    <property type="entry name" value="COX15-CtaA"/>
    <property type="match status" value="1"/>
</dbReference>
<keyword evidence="4 12" id="KW-0479">Metal-binding</keyword>
<dbReference type="InterPro" id="IPR023754">
    <property type="entry name" value="HemeA_Synthase_type2"/>
</dbReference>
<keyword evidence="9 12" id="KW-0472">Membrane</keyword>
<dbReference type="UniPathway" id="UPA00269">
    <property type="reaction ID" value="UER00713"/>
</dbReference>
<dbReference type="GO" id="GO:0120547">
    <property type="term" value="F:heme A synthase activity"/>
    <property type="evidence" value="ECO:0007669"/>
    <property type="project" value="UniProtKB-EC"/>
</dbReference>
<comment type="caution">
    <text evidence="13">The sequence shown here is derived from an EMBL/GenBank/DDBJ whole genome shotgun (WGS) entry which is preliminary data.</text>
</comment>
<feature type="transmembrane region" description="Helical" evidence="12">
    <location>
        <begin position="106"/>
        <end position="124"/>
    </location>
</feature>
<evidence type="ECO:0000256" key="2">
    <source>
        <dbReference type="ARBA" id="ARBA00004141"/>
    </source>
</evidence>
<dbReference type="PATRIC" id="fig|1244869.3.peg.306"/>
<dbReference type="GO" id="GO:0006784">
    <property type="term" value="P:heme A biosynthetic process"/>
    <property type="evidence" value="ECO:0007669"/>
    <property type="project" value="UniProtKB-UniRule"/>
</dbReference>
<comment type="subunit">
    <text evidence="12">Interacts with CtaB.</text>
</comment>
<dbReference type="AlphaFoldDB" id="M3AG98"/>
<keyword evidence="5 12" id="KW-1133">Transmembrane helix</keyword>
<evidence type="ECO:0000256" key="12">
    <source>
        <dbReference type="HAMAP-Rule" id="MF_01665"/>
    </source>
</evidence>
<evidence type="ECO:0000256" key="5">
    <source>
        <dbReference type="ARBA" id="ARBA00022989"/>
    </source>
</evidence>
<sequence length="354" mass="38898">MTAMSRSFGRTDLANGAHRDVAVWLLVCCFMVAVMVLLGGLTRLTHSGLSMVEWEPIRGIIPPLNEADWQLFFEKYRQTPEYLKVNAGMSLADFKGIFWLEYIHRVWGRLIGIVFFVPFLWLAVSGRLGRAMIPRLIGVFLLGAAQGGMGWFMVKSGLVDNPAVSHYRLTAHLALAFLIHGWMFWLALDILADHGSAPRRLHGEAGRALGWLTGLTLLVVATLLFGGLVAGLKAGLIYNTWPLMDGALIPGDLVPDGFHSLFEDIKTVQFGHRTLAEITIVVALVGWFRVRARLGAQTPAAVHAVAVMALIQVALGVGTLILVVPVWLASAHQMGAMALLTLCLWAIHDLRRRI</sequence>
<feature type="transmembrane region" description="Helical" evidence="12">
    <location>
        <begin position="270"/>
        <end position="288"/>
    </location>
</feature>
<evidence type="ECO:0000256" key="11">
    <source>
        <dbReference type="ARBA" id="ARBA00048044"/>
    </source>
</evidence>
<dbReference type="GO" id="GO:0005886">
    <property type="term" value="C:plasma membrane"/>
    <property type="evidence" value="ECO:0007669"/>
    <property type="project" value="UniProtKB-SubCell"/>
</dbReference>
<dbReference type="eggNOG" id="COG1612">
    <property type="taxonomic scope" value="Bacteria"/>
</dbReference>
<dbReference type="STRING" id="1244869.H261_01562"/>
<keyword evidence="14" id="KW-1185">Reference proteome</keyword>
<dbReference type="RefSeq" id="WP_008613539.1">
    <property type="nucleotide sequence ID" value="NZ_AONQ01000002.1"/>
</dbReference>
<gene>
    <name evidence="12" type="primary">ctaA</name>
    <name evidence="13" type="ORF">H261_01562</name>
</gene>
<evidence type="ECO:0000313" key="14">
    <source>
        <dbReference type="Proteomes" id="UP000011744"/>
    </source>
</evidence>
<feature type="transmembrane region" description="Helical" evidence="12">
    <location>
        <begin position="21"/>
        <end position="41"/>
    </location>
</feature>
<comment type="similarity">
    <text evidence="12">Belongs to the COX15/CtaA family. Type 2 subfamily.</text>
</comment>
<name>M3AG98_9PROT</name>
<dbReference type="EMBL" id="AONQ01000002">
    <property type="protein sequence ID" value="EME71893.1"/>
    <property type="molecule type" value="Genomic_DNA"/>
</dbReference>
<evidence type="ECO:0000256" key="8">
    <source>
        <dbReference type="ARBA" id="ARBA00023133"/>
    </source>
</evidence>
<evidence type="ECO:0000313" key="13">
    <source>
        <dbReference type="EMBL" id="EME71893.1"/>
    </source>
</evidence>
<accession>M3AG98</accession>
<dbReference type="PANTHER" id="PTHR23289:SF2">
    <property type="entry name" value="CYTOCHROME C OXIDASE ASSEMBLY PROTEIN COX15 HOMOLOG"/>
    <property type="match status" value="1"/>
</dbReference>
<dbReference type="Proteomes" id="UP000011744">
    <property type="component" value="Unassembled WGS sequence"/>
</dbReference>
<dbReference type="GO" id="GO:0046872">
    <property type="term" value="F:metal ion binding"/>
    <property type="evidence" value="ECO:0007669"/>
    <property type="project" value="UniProtKB-KW"/>
</dbReference>
<evidence type="ECO:0000256" key="7">
    <source>
        <dbReference type="ARBA" id="ARBA00023004"/>
    </source>
</evidence>
<keyword evidence="12" id="KW-1003">Cell membrane</keyword>
<feature type="transmembrane region" description="Helical" evidence="12">
    <location>
        <begin position="136"/>
        <end position="154"/>
    </location>
</feature>
<feature type="transmembrane region" description="Helical" evidence="12">
    <location>
        <begin position="166"/>
        <end position="188"/>
    </location>
</feature>
<evidence type="ECO:0000256" key="10">
    <source>
        <dbReference type="ARBA" id="ARBA00044501"/>
    </source>
</evidence>
<dbReference type="GO" id="GO:0016653">
    <property type="term" value="F:oxidoreductase activity, acting on NAD(P)H, heme protein as acceptor"/>
    <property type="evidence" value="ECO:0007669"/>
    <property type="project" value="TreeGrafter"/>
</dbReference>
<comment type="cofactor">
    <cofactor evidence="1 12">
        <name>heme b</name>
        <dbReference type="ChEBI" id="CHEBI:60344"/>
    </cofactor>
</comment>